<accession>A0A1G7GFF1</accession>
<dbReference type="RefSeq" id="WP_091152001.1">
    <property type="nucleotide sequence ID" value="NZ_FNAI01000010.1"/>
</dbReference>
<sequence length="155" mass="18113">MPDFNLNDITELLRQIKSVHPMLNLNVEGFQSSAEESLKDFITTREGNNIYRKPAVPSNYSNRELEFFIVYHLSKQFFEGVLETEFITKEFQNISEVDKIEMVNEEGITINNLEIKNVDVEALSNDVRKLRKLFDQLGKALLGDDFNYRNFLNQE</sequence>
<dbReference type="EMBL" id="FNAI01000010">
    <property type="protein sequence ID" value="SDE86846.1"/>
    <property type="molecule type" value="Genomic_DNA"/>
</dbReference>
<gene>
    <name evidence="1" type="ORF">SAMN05216464_110119</name>
</gene>
<name>A0A1G7GFF1_9SPHI</name>
<evidence type="ECO:0000313" key="1">
    <source>
        <dbReference type="EMBL" id="SDE86846.1"/>
    </source>
</evidence>
<keyword evidence="2" id="KW-1185">Reference proteome</keyword>
<dbReference type="AlphaFoldDB" id="A0A1G7GFF1"/>
<proteinExistence type="predicted"/>
<protein>
    <submittedName>
        <fullName evidence="1">Uncharacterized protein</fullName>
    </submittedName>
</protein>
<reference evidence="1 2" key="1">
    <citation type="submission" date="2016-10" db="EMBL/GenBank/DDBJ databases">
        <authorList>
            <person name="de Groot N.N."/>
        </authorList>
    </citation>
    <scope>NUCLEOTIDE SEQUENCE [LARGE SCALE GENOMIC DNA]</scope>
    <source>
        <strain evidence="1 2">47C3B</strain>
    </source>
</reference>
<organism evidence="1 2">
    <name type="scientific">Mucilaginibacter pineti</name>
    <dbReference type="NCBI Taxonomy" id="1391627"/>
    <lineage>
        <taxon>Bacteria</taxon>
        <taxon>Pseudomonadati</taxon>
        <taxon>Bacteroidota</taxon>
        <taxon>Sphingobacteriia</taxon>
        <taxon>Sphingobacteriales</taxon>
        <taxon>Sphingobacteriaceae</taxon>
        <taxon>Mucilaginibacter</taxon>
    </lineage>
</organism>
<dbReference type="STRING" id="1391627.SAMN05216464_110119"/>
<dbReference type="Proteomes" id="UP000199072">
    <property type="component" value="Unassembled WGS sequence"/>
</dbReference>
<evidence type="ECO:0000313" key="2">
    <source>
        <dbReference type="Proteomes" id="UP000199072"/>
    </source>
</evidence>